<dbReference type="OrthoDB" id="9786803at2"/>
<dbReference type="Proteomes" id="UP000051638">
    <property type="component" value="Unassembled WGS sequence"/>
</dbReference>
<dbReference type="PATRIC" id="fig|1423796.3.peg.2146"/>
<evidence type="ECO:0000313" key="2">
    <source>
        <dbReference type="EMBL" id="KRM95443.1"/>
    </source>
</evidence>
<dbReference type="GO" id="GO:0006777">
    <property type="term" value="P:Mo-molybdopterin cofactor biosynthetic process"/>
    <property type="evidence" value="ECO:0007669"/>
    <property type="project" value="InterPro"/>
</dbReference>
<sequence>MVTPLQIIGHKNSGKTTVIEDFLTLLKQQQQSVCVLKHDPHQAQMDQPGTDTAKFATAGAQTAVLVTNQAVMSHQKAPQVPQAKTLVQTYAKPGQFCLLEGFKTAPYPKVVLLRPGETAAVFAGIKQIIAFTSLYPQAVPQNCIDFSTTLKRQVWLQRYLKKEGF</sequence>
<organism evidence="2 3">
    <name type="scientific">Loigolactobacillus rennini DSM 20253</name>
    <dbReference type="NCBI Taxonomy" id="1423796"/>
    <lineage>
        <taxon>Bacteria</taxon>
        <taxon>Bacillati</taxon>
        <taxon>Bacillota</taxon>
        <taxon>Bacilli</taxon>
        <taxon>Lactobacillales</taxon>
        <taxon>Lactobacillaceae</taxon>
        <taxon>Loigolactobacillus</taxon>
    </lineage>
</organism>
<dbReference type="STRING" id="1423796.FC24_GL002117"/>
<name>A0A0R2D688_9LACO</name>
<proteinExistence type="predicted"/>
<protein>
    <submittedName>
        <fullName evidence="2">Molybdopterin-guanine dinucleotide biosynthesis protein MobB</fullName>
    </submittedName>
</protein>
<reference evidence="2 3" key="1">
    <citation type="journal article" date="2015" name="Genome Announc.">
        <title>Expanding the biotechnology potential of lactobacilli through comparative genomics of 213 strains and associated genera.</title>
        <authorList>
            <person name="Sun Z."/>
            <person name="Harris H.M."/>
            <person name="McCann A."/>
            <person name="Guo C."/>
            <person name="Argimon S."/>
            <person name="Zhang W."/>
            <person name="Yang X."/>
            <person name="Jeffery I.B."/>
            <person name="Cooney J.C."/>
            <person name="Kagawa T.F."/>
            <person name="Liu W."/>
            <person name="Song Y."/>
            <person name="Salvetti E."/>
            <person name="Wrobel A."/>
            <person name="Rasinkangas P."/>
            <person name="Parkhill J."/>
            <person name="Rea M.C."/>
            <person name="O'Sullivan O."/>
            <person name="Ritari J."/>
            <person name="Douillard F.P."/>
            <person name="Paul Ross R."/>
            <person name="Yang R."/>
            <person name="Briner A.E."/>
            <person name="Felis G.E."/>
            <person name="de Vos W.M."/>
            <person name="Barrangou R."/>
            <person name="Klaenhammer T.R."/>
            <person name="Caufield P.W."/>
            <person name="Cui Y."/>
            <person name="Zhang H."/>
            <person name="O'Toole P.W."/>
        </authorList>
    </citation>
    <scope>NUCLEOTIDE SEQUENCE [LARGE SCALE GENOMIC DNA]</scope>
    <source>
        <strain evidence="2 3">DSM 20253</strain>
    </source>
</reference>
<dbReference type="EMBL" id="AYYI01000068">
    <property type="protein sequence ID" value="KRM95443.1"/>
    <property type="molecule type" value="Genomic_DNA"/>
</dbReference>
<evidence type="ECO:0000313" key="3">
    <source>
        <dbReference type="Proteomes" id="UP000051638"/>
    </source>
</evidence>
<dbReference type="AlphaFoldDB" id="A0A0R2D688"/>
<dbReference type="PANTHER" id="PTHR40072">
    <property type="entry name" value="MOLYBDOPTERIN-GUANINE DINUCLEOTIDE BIOSYNTHESIS ADAPTER PROTEIN-RELATED"/>
    <property type="match status" value="1"/>
</dbReference>
<accession>A0A0R2D688</accession>
<dbReference type="PANTHER" id="PTHR40072:SF1">
    <property type="entry name" value="MOLYBDOPTERIN-GUANINE DINUCLEOTIDE BIOSYNTHESIS ADAPTER PROTEIN"/>
    <property type="match status" value="1"/>
</dbReference>
<keyword evidence="3" id="KW-1185">Reference proteome</keyword>
<dbReference type="InterPro" id="IPR027417">
    <property type="entry name" value="P-loop_NTPase"/>
</dbReference>
<dbReference type="Pfam" id="PF03205">
    <property type="entry name" value="MobB"/>
    <property type="match status" value="1"/>
</dbReference>
<dbReference type="GO" id="GO:0005525">
    <property type="term" value="F:GTP binding"/>
    <property type="evidence" value="ECO:0007669"/>
    <property type="project" value="InterPro"/>
</dbReference>
<dbReference type="InterPro" id="IPR052539">
    <property type="entry name" value="MGD_biosynthesis_adapter"/>
</dbReference>
<dbReference type="InterPro" id="IPR004435">
    <property type="entry name" value="MobB_dom"/>
</dbReference>
<dbReference type="SUPFAM" id="SSF52540">
    <property type="entry name" value="P-loop containing nucleoside triphosphate hydrolases"/>
    <property type="match status" value="1"/>
</dbReference>
<feature type="domain" description="Molybdopterin-guanine dinucleotide biosynthesis protein B (MobB)" evidence="1">
    <location>
        <begin position="5"/>
        <end position="132"/>
    </location>
</feature>
<dbReference type="NCBIfam" id="TIGR00176">
    <property type="entry name" value="mobB"/>
    <property type="match status" value="1"/>
</dbReference>
<gene>
    <name evidence="2" type="ORF">FC24_GL002117</name>
</gene>
<dbReference type="RefSeq" id="WP_057874450.1">
    <property type="nucleotide sequence ID" value="NZ_AYYI01000068.1"/>
</dbReference>
<comment type="caution">
    <text evidence="2">The sequence shown here is derived from an EMBL/GenBank/DDBJ whole genome shotgun (WGS) entry which is preliminary data.</text>
</comment>
<dbReference type="Gene3D" id="3.40.50.300">
    <property type="entry name" value="P-loop containing nucleotide triphosphate hydrolases"/>
    <property type="match status" value="1"/>
</dbReference>
<evidence type="ECO:0000259" key="1">
    <source>
        <dbReference type="Pfam" id="PF03205"/>
    </source>
</evidence>